<reference evidence="2" key="2">
    <citation type="submission" date="2021-03" db="UniProtKB">
        <authorList>
            <consortium name="EnsemblPlants"/>
        </authorList>
    </citation>
    <scope>IDENTIFICATION</scope>
</reference>
<feature type="compositionally biased region" description="Acidic residues" evidence="1">
    <location>
        <begin position="50"/>
        <end position="64"/>
    </location>
</feature>
<sequence>MAKTRATVQRKPKLTVKKHKKRGLDSTSDVRKTKSIAEIIGIEPIGFIDDEGGKEDEEKIDEEPEHFAPSLEPLSPRTTLRHLNNRRRFVLNSLSSWRLMENVTRKFLKNVIVAVTYECKPLVCGHCKEMVHATTKIGKKEGKKREWVIKKDTRKIESVEAEKKEILDAEGFQLV</sequence>
<evidence type="ECO:0000256" key="1">
    <source>
        <dbReference type="SAM" id="MobiDB-lite"/>
    </source>
</evidence>
<dbReference type="AlphaFoldDB" id="A0A803NKL7"/>
<evidence type="ECO:0000313" key="3">
    <source>
        <dbReference type="Proteomes" id="UP000596661"/>
    </source>
</evidence>
<dbReference type="Proteomes" id="UP000596661">
    <property type="component" value="Chromosome 1"/>
</dbReference>
<keyword evidence="3" id="KW-1185">Reference proteome</keyword>
<reference evidence="2" key="1">
    <citation type="submission" date="2018-11" db="EMBL/GenBank/DDBJ databases">
        <authorList>
            <person name="Grassa J C."/>
        </authorList>
    </citation>
    <scope>NUCLEOTIDE SEQUENCE [LARGE SCALE GENOMIC DNA]</scope>
</reference>
<accession>A0A803NKL7</accession>
<evidence type="ECO:0000313" key="2">
    <source>
        <dbReference type="EnsemblPlants" id="cds.evm.model.01.2304"/>
    </source>
</evidence>
<organism evidence="2 3">
    <name type="scientific">Cannabis sativa</name>
    <name type="common">Hemp</name>
    <name type="synonym">Marijuana</name>
    <dbReference type="NCBI Taxonomy" id="3483"/>
    <lineage>
        <taxon>Eukaryota</taxon>
        <taxon>Viridiplantae</taxon>
        <taxon>Streptophyta</taxon>
        <taxon>Embryophyta</taxon>
        <taxon>Tracheophyta</taxon>
        <taxon>Spermatophyta</taxon>
        <taxon>Magnoliopsida</taxon>
        <taxon>eudicotyledons</taxon>
        <taxon>Gunneridae</taxon>
        <taxon>Pentapetalae</taxon>
        <taxon>rosids</taxon>
        <taxon>fabids</taxon>
        <taxon>Rosales</taxon>
        <taxon>Cannabaceae</taxon>
        <taxon>Cannabis</taxon>
    </lineage>
</organism>
<feature type="region of interest" description="Disordered" evidence="1">
    <location>
        <begin position="1"/>
        <end position="29"/>
    </location>
</feature>
<dbReference type="EnsemblPlants" id="evm.model.01.2304">
    <property type="protein sequence ID" value="cds.evm.model.01.2304"/>
    <property type="gene ID" value="evm.TU.01.2304"/>
</dbReference>
<protein>
    <submittedName>
        <fullName evidence="2">Uncharacterized protein</fullName>
    </submittedName>
</protein>
<dbReference type="EMBL" id="UZAU01000068">
    <property type="status" value="NOT_ANNOTATED_CDS"/>
    <property type="molecule type" value="Genomic_DNA"/>
</dbReference>
<proteinExistence type="predicted"/>
<name>A0A803NKL7_CANSA</name>
<dbReference type="Gramene" id="evm.model.01.2304">
    <property type="protein sequence ID" value="cds.evm.model.01.2304"/>
    <property type="gene ID" value="evm.TU.01.2304"/>
</dbReference>
<feature type="region of interest" description="Disordered" evidence="1">
    <location>
        <begin position="50"/>
        <end position="76"/>
    </location>
</feature>
<feature type="compositionally biased region" description="Basic residues" evidence="1">
    <location>
        <begin position="8"/>
        <end position="22"/>
    </location>
</feature>